<protein>
    <submittedName>
        <fullName evidence="2">Phosphotransferase family protein</fullName>
    </submittedName>
</protein>
<dbReference type="Proteomes" id="UP001596223">
    <property type="component" value="Unassembled WGS sequence"/>
</dbReference>
<dbReference type="Gene3D" id="3.30.200.20">
    <property type="entry name" value="Phosphorylase Kinase, domain 1"/>
    <property type="match status" value="1"/>
</dbReference>
<dbReference type="InterPro" id="IPR002575">
    <property type="entry name" value="Aminoglycoside_PTrfase"/>
</dbReference>
<proteinExistence type="predicted"/>
<keyword evidence="3" id="KW-1185">Reference proteome</keyword>
<sequence length="349" mass="38184">MYPESAPAPGSAAELAIDRAHLRCWLLSLGLRCTGPIEITRIGAGNSNLTFLISDETGRRWVLRRPPLGELLASAHDVVREARVVDALHDTDVPVPRVLGVGAQDTVPLVLLEYIEGQVIENVTIARTLTPHQRRATGLAAARALARIHAVDLTAVGLTDLAGPHPYAARQLRRWSRQWEQSKTRDLPQVDQLTERLRAAVPDQRESTLVHGDFHLRNLITARADGSITAVLDWELCTLGDPLADLGSLLAYWPEPGEPAIAGFEMTMLPGFPSRQEIVDEYLSHTDRDPAALSFWHALGLWKLAIIAEGVRRRTLDNPDNATHAGAPSTEQIDHLVHLADVVATTTGL</sequence>
<dbReference type="SUPFAM" id="SSF56112">
    <property type="entry name" value="Protein kinase-like (PK-like)"/>
    <property type="match status" value="1"/>
</dbReference>
<dbReference type="InterPro" id="IPR052898">
    <property type="entry name" value="ACAD10-like"/>
</dbReference>
<dbReference type="Pfam" id="PF01636">
    <property type="entry name" value="APH"/>
    <property type="match status" value="1"/>
</dbReference>
<evidence type="ECO:0000259" key="1">
    <source>
        <dbReference type="Pfam" id="PF01636"/>
    </source>
</evidence>
<feature type="domain" description="Aminoglycoside phosphotransferase" evidence="1">
    <location>
        <begin position="38"/>
        <end position="262"/>
    </location>
</feature>
<dbReference type="EMBL" id="JBHSQN010000002">
    <property type="protein sequence ID" value="MFC6010455.1"/>
    <property type="molecule type" value="Genomic_DNA"/>
</dbReference>
<name>A0ABW1JN63_9NOCA</name>
<reference evidence="3" key="1">
    <citation type="journal article" date="2019" name="Int. J. Syst. Evol. Microbiol.">
        <title>The Global Catalogue of Microorganisms (GCM) 10K type strain sequencing project: providing services to taxonomists for standard genome sequencing and annotation.</title>
        <authorList>
            <consortium name="The Broad Institute Genomics Platform"/>
            <consortium name="The Broad Institute Genome Sequencing Center for Infectious Disease"/>
            <person name="Wu L."/>
            <person name="Ma J."/>
        </authorList>
    </citation>
    <scope>NUCLEOTIDE SEQUENCE [LARGE SCALE GENOMIC DNA]</scope>
    <source>
        <strain evidence="3">CCUG 36956</strain>
    </source>
</reference>
<dbReference type="InterPro" id="IPR041726">
    <property type="entry name" value="ACAD10_11_N"/>
</dbReference>
<gene>
    <name evidence="2" type="ORF">ACFP3H_05285</name>
</gene>
<dbReference type="InterPro" id="IPR011009">
    <property type="entry name" value="Kinase-like_dom_sf"/>
</dbReference>
<comment type="caution">
    <text evidence="2">The sequence shown here is derived from an EMBL/GenBank/DDBJ whole genome shotgun (WGS) entry which is preliminary data.</text>
</comment>
<dbReference type="RefSeq" id="WP_378600398.1">
    <property type="nucleotide sequence ID" value="NZ_JBHSQN010000002.1"/>
</dbReference>
<organism evidence="2 3">
    <name type="scientific">Nocardia lasii</name>
    <dbReference type="NCBI Taxonomy" id="1616107"/>
    <lineage>
        <taxon>Bacteria</taxon>
        <taxon>Bacillati</taxon>
        <taxon>Actinomycetota</taxon>
        <taxon>Actinomycetes</taxon>
        <taxon>Mycobacteriales</taxon>
        <taxon>Nocardiaceae</taxon>
        <taxon>Nocardia</taxon>
    </lineage>
</organism>
<dbReference type="PANTHER" id="PTHR47829">
    <property type="entry name" value="HYDROLASE, PUTATIVE (AFU_ORTHOLOGUE AFUA_1G12880)-RELATED"/>
    <property type="match status" value="1"/>
</dbReference>
<dbReference type="CDD" id="cd05154">
    <property type="entry name" value="ACAD10_11_N-like"/>
    <property type="match status" value="1"/>
</dbReference>
<accession>A0ABW1JN63</accession>
<dbReference type="Gene3D" id="3.90.1200.10">
    <property type="match status" value="1"/>
</dbReference>
<evidence type="ECO:0000313" key="3">
    <source>
        <dbReference type="Proteomes" id="UP001596223"/>
    </source>
</evidence>
<dbReference type="PANTHER" id="PTHR47829:SF1">
    <property type="entry name" value="HAD FAMILY PHOSPHATASE"/>
    <property type="match status" value="1"/>
</dbReference>
<evidence type="ECO:0000313" key="2">
    <source>
        <dbReference type="EMBL" id="MFC6010455.1"/>
    </source>
</evidence>